<feature type="region of interest" description="Disordered" evidence="1">
    <location>
        <begin position="41"/>
        <end position="134"/>
    </location>
</feature>
<feature type="compositionally biased region" description="Polar residues" evidence="1">
    <location>
        <begin position="16"/>
        <end position="25"/>
    </location>
</feature>
<feature type="transmembrane region" description="Helical" evidence="2">
    <location>
        <begin position="179"/>
        <end position="208"/>
    </location>
</feature>
<feature type="compositionally biased region" description="Polar residues" evidence="1">
    <location>
        <begin position="74"/>
        <end position="94"/>
    </location>
</feature>
<dbReference type="AlphaFoldDB" id="A0A5N5DQP9"/>
<evidence type="ECO:0000256" key="1">
    <source>
        <dbReference type="SAM" id="MobiDB-lite"/>
    </source>
</evidence>
<dbReference type="OrthoDB" id="5420214at2759"/>
<keyword evidence="4" id="KW-1185">Reference proteome</keyword>
<keyword evidence="2" id="KW-0812">Transmembrane</keyword>
<feature type="compositionally biased region" description="Pro residues" evidence="1">
    <location>
        <begin position="48"/>
        <end position="66"/>
    </location>
</feature>
<feature type="transmembrane region" description="Helical" evidence="2">
    <location>
        <begin position="252"/>
        <end position="280"/>
    </location>
</feature>
<feature type="region of interest" description="Disordered" evidence="1">
    <location>
        <begin position="1"/>
        <end position="27"/>
    </location>
</feature>
<gene>
    <name evidence="3" type="ORF">DBV05_g1654</name>
</gene>
<dbReference type="Proteomes" id="UP000325902">
    <property type="component" value="Unassembled WGS sequence"/>
</dbReference>
<keyword evidence="2" id="KW-1133">Transmembrane helix</keyword>
<dbReference type="EMBL" id="VCHE01000006">
    <property type="protein sequence ID" value="KAB2579671.1"/>
    <property type="molecule type" value="Genomic_DNA"/>
</dbReference>
<accession>A0A5N5DQP9</accession>
<sequence>MATPIASPAPAAFDSTPGSDLSSQCDRIPAACQPAKLRAAVELSHAPAPRPTGSPHSSPKPAPAAYPPSGHDSVISTPGSPKQLYSHSSTSNTSRDARHSLAQSLPVADDDEKAALSPPAPAVVRTTQPRSSRDMVLDLEKQSYSPAPHSRRSARTVPQDLYAPADPDEVELEDKAFRILLHLSGFACLVSFAISLWTLLAVFIAALLQPLRFCSMRPDYREQLVKFLSPSLCLQFRLIYSAPLSSMYNTPLLFLVCLLSPFVAIGIAIAAWISASFWIYAAIIGDPGPKDGHNDGREAVLTVRSYWESWLLRALR</sequence>
<keyword evidence="2" id="KW-0472">Membrane</keyword>
<comment type="caution">
    <text evidence="3">The sequence shown here is derived from an EMBL/GenBank/DDBJ whole genome shotgun (WGS) entry which is preliminary data.</text>
</comment>
<evidence type="ECO:0000256" key="2">
    <source>
        <dbReference type="SAM" id="Phobius"/>
    </source>
</evidence>
<evidence type="ECO:0000313" key="4">
    <source>
        <dbReference type="Proteomes" id="UP000325902"/>
    </source>
</evidence>
<reference evidence="3 4" key="1">
    <citation type="journal article" date="2019" name="Sci. Rep.">
        <title>A multi-omics analysis of the grapevine pathogen Lasiodiplodia theobromae reveals that temperature affects the expression of virulence- and pathogenicity-related genes.</title>
        <authorList>
            <person name="Felix C."/>
            <person name="Meneses R."/>
            <person name="Goncalves M.F.M."/>
            <person name="Tilleman L."/>
            <person name="Duarte A.S."/>
            <person name="Jorrin-Novo J.V."/>
            <person name="Van de Peer Y."/>
            <person name="Deforce D."/>
            <person name="Van Nieuwerburgh F."/>
            <person name="Esteves A.C."/>
            <person name="Alves A."/>
        </authorList>
    </citation>
    <scope>NUCLEOTIDE SEQUENCE [LARGE SCALE GENOMIC DNA]</scope>
    <source>
        <strain evidence="3 4">LA-SOL3</strain>
    </source>
</reference>
<protein>
    <submittedName>
        <fullName evidence="3">Uncharacterized protein</fullName>
    </submittedName>
</protein>
<proteinExistence type="predicted"/>
<organism evidence="3 4">
    <name type="scientific">Lasiodiplodia theobromae</name>
    <dbReference type="NCBI Taxonomy" id="45133"/>
    <lineage>
        <taxon>Eukaryota</taxon>
        <taxon>Fungi</taxon>
        <taxon>Dikarya</taxon>
        <taxon>Ascomycota</taxon>
        <taxon>Pezizomycotina</taxon>
        <taxon>Dothideomycetes</taxon>
        <taxon>Dothideomycetes incertae sedis</taxon>
        <taxon>Botryosphaeriales</taxon>
        <taxon>Botryosphaeriaceae</taxon>
        <taxon>Lasiodiplodia</taxon>
    </lineage>
</organism>
<name>A0A5N5DQP9_9PEZI</name>
<evidence type="ECO:0000313" key="3">
    <source>
        <dbReference type="EMBL" id="KAB2579671.1"/>
    </source>
</evidence>